<dbReference type="InterPro" id="IPR036318">
    <property type="entry name" value="FAD-bd_PCMH-like_sf"/>
</dbReference>
<name>A0ABR9V322_9CHRO</name>
<protein>
    <recommendedName>
        <fullName evidence="16">UDP-N-acetylenolpyruvoylglucosamine reductase</fullName>
        <ecNumber evidence="16">1.3.1.98</ecNumber>
    </recommendedName>
    <alternativeName>
        <fullName evidence="16">UDP-N-acetylmuramate dehydrogenase</fullName>
    </alternativeName>
</protein>
<dbReference type="HAMAP" id="MF_00037">
    <property type="entry name" value="MurB"/>
    <property type="match status" value="1"/>
</dbReference>
<evidence type="ECO:0000256" key="8">
    <source>
        <dbReference type="ARBA" id="ARBA00022827"/>
    </source>
</evidence>
<comment type="similarity">
    <text evidence="16">Belongs to the MurB family.</text>
</comment>
<dbReference type="Gene3D" id="3.30.465.10">
    <property type="match status" value="1"/>
</dbReference>
<feature type="active site" description="Proton donor" evidence="16">
    <location>
        <position position="236"/>
    </location>
</feature>
<keyword evidence="19" id="KW-1185">Reference proteome</keyword>
<dbReference type="PANTHER" id="PTHR21071">
    <property type="entry name" value="UDP-N-ACETYLENOLPYRUVOYLGLUCOSAMINE REDUCTASE"/>
    <property type="match status" value="1"/>
</dbReference>
<dbReference type="Pfam" id="PF02873">
    <property type="entry name" value="MurB_C"/>
    <property type="match status" value="1"/>
</dbReference>
<dbReference type="InterPro" id="IPR011601">
    <property type="entry name" value="MurB_C"/>
</dbReference>
<evidence type="ECO:0000256" key="3">
    <source>
        <dbReference type="ARBA" id="ARBA00004496"/>
    </source>
</evidence>
<evidence type="ECO:0000256" key="6">
    <source>
        <dbReference type="ARBA" id="ARBA00022618"/>
    </source>
</evidence>
<evidence type="ECO:0000256" key="13">
    <source>
        <dbReference type="ARBA" id="ARBA00023306"/>
    </source>
</evidence>
<evidence type="ECO:0000256" key="11">
    <source>
        <dbReference type="ARBA" id="ARBA00022984"/>
    </source>
</evidence>
<dbReference type="InterPro" id="IPR016169">
    <property type="entry name" value="FAD-bd_PCMH_sub2"/>
</dbReference>
<keyword evidence="6 16" id="KW-0132">Cell division</keyword>
<evidence type="ECO:0000256" key="1">
    <source>
        <dbReference type="ARBA" id="ARBA00001974"/>
    </source>
</evidence>
<dbReference type="EC" id="1.3.1.98" evidence="16"/>
<comment type="function">
    <text evidence="2 16">Cell wall formation.</text>
</comment>
<dbReference type="PANTHER" id="PTHR21071:SF4">
    <property type="entry name" value="UDP-N-ACETYLENOLPYRUVOYLGLUCOSAMINE REDUCTASE"/>
    <property type="match status" value="1"/>
</dbReference>
<evidence type="ECO:0000256" key="7">
    <source>
        <dbReference type="ARBA" id="ARBA00022630"/>
    </source>
</evidence>
<dbReference type="SUPFAM" id="SSF56176">
    <property type="entry name" value="FAD-binding/transporter-associated domain-like"/>
    <property type="match status" value="1"/>
</dbReference>
<evidence type="ECO:0000256" key="12">
    <source>
        <dbReference type="ARBA" id="ARBA00023002"/>
    </source>
</evidence>
<dbReference type="InterPro" id="IPR016167">
    <property type="entry name" value="FAD-bd_PCMH_sub1"/>
</dbReference>
<dbReference type="Gene3D" id="3.90.78.10">
    <property type="entry name" value="UDP-N-acetylenolpyruvoylglucosamine reductase, C-terminal domain"/>
    <property type="match status" value="1"/>
</dbReference>
<keyword evidence="13 16" id="KW-0131">Cell cycle</keyword>
<keyword evidence="12 16" id="KW-0560">Oxidoreductase</keyword>
<evidence type="ECO:0000259" key="17">
    <source>
        <dbReference type="PROSITE" id="PS51387"/>
    </source>
</evidence>
<keyword evidence="10 16" id="KW-0133">Cell shape</keyword>
<evidence type="ECO:0000256" key="10">
    <source>
        <dbReference type="ARBA" id="ARBA00022960"/>
    </source>
</evidence>
<dbReference type="Gene3D" id="3.30.43.10">
    <property type="entry name" value="Uridine Diphospho-n-acetylenolpyruvylglucosamine Reductase, domain 2"/>
    <property type="match status" value="1"/>
</dbReference>
<comment type="pathway">
    <text evidence="4 16">Cell wall biogenesis; peptidoglycan biosynthesis.</text>
</comment>
<dbReference type="EMBL" id="JADEWC010000010">
    <property type="protein sequence ID" value="MBE9222298.1"/>
    <property type="molecule type" value="Genomic_DNA"/>
</dbReference>
<feature type="active site" evidence="16">
    <location>
        <position position="306"/>
    </location>
</feature>
<keyword evidence="8 16" id="KW-0274">FAD</keyword>
<keyword evidence="14 16" id="KW-0961">Cell wall biogenesis/degradation</keyword>
<dbReference type="Proteomes" id="UP000654604">
    <property type="component" value="Unassembled WGS sequence"/>
</dbReference>
<evidence type="ECO:0000256" key="2">
    <source>
        <dbReference type="ARBA" id="ARBA00003921"/>
    </source>
</evidence>
<dbReference type="InterPro" id="IPR006094">
    <property type="entry name" value="Oxid_FAD_bind_N"/>
</dbReference>
<gene>
    <name evidence="16 18" type="primary">murB</name>
    <name evidence="18" type="ORF">IQ215_06270</name>
</gene>
<proteinExistence type="inferred from homology"/>
<evidence type="ECO:0000313" key="18">
    <source>
        <dbReference type="EMBL" id="MBE9222298.1"/>
    </source>
</evidence>
<keyword evidence="11 16" id="KW-0573">Peptidoglycan synthesis</keyword>
<comment type="caution">
    <text evidence="18">The sequence shown here is derived from an EMBL/GenBank/DDBJ whole genome shotgun (WGS) entry which is preliminary data.</text>
</comment>
<dbReference type="GO" id="GO:0008762">
    <property type="term" value="F:UDP-N-acetylmuramate dehydrogenase activity"/>
    <property type="evidence" value="ECO:0007669"/>
    <property type="project" value="UniProtKB-EC"/>
</dbReference>
<dbReference type="NCBIfam" id="NF010480">
    <property type="entry name" value="PRK13905.1"/>
    <property type="match status" value="1"/>
</dbReference>
<evidence type="ECO:0000256" key="16">
    <source>
        <dbReference type="HAMAP-Rule" id="MF_00037"/>
    </source>
</evidence>
<evidence type="ECO:0000256" key="5">
    <source>
        <dbReference type="ARBA" id="ARBA00022490"/>
    </source>
</evidence>
<comment type="catalytic activity">
    <reaction evidence="15 16">
        <text>UDP-N-acetyl-alpha-D-muramate + NADP(+) = UDP-N-acetyl-3-O-(1-carboxyvinyl)-alpha-D-glucosamine + NADPH + H(+)</text>
        <dbReference type="Rhea" id="RHEA:12248"/>
        <dbReference type="ChEBI" id="CHEBI:15378"/>
        <dbReference type="ChEBI" id="CHEBI:57783"/>
        <dbReference type="ChEBI" id="CHEBI:58349"/>
        <dbReference type="ChEBI" id="CHEBI:68483"/>
        <dbReference type="ChEBI" id="CHEBI:70757"/>
        <dbReference type="EC" id="1.3.1.98"/>
    </reaction>
</comment>
<dbReference type="NCBIfam" id="TIGR00179">
    <property type="entry name" value="murB"/>
    <property type="match status" value="1"/>
</dbReference>
<feature type="domain" description="FAD-binding PCMH-type" evidence="17">
    <location>
        <begin position="39"/>
        <end position="206"/>
    </location>
</feature>
<keyword evidence="5 16" id="KW-0963">Cytoplasm</keyword>
<dbReference type="InterPro" id="IPR003170">
    <property type="entry name" value="MurB"/>
</dbReference>
<reference evidence="18 19" key="1">
    <citation type="submission" date="2020-10" db="EMBL/GenBank/DDBJ databases">
        <authorList>
            <person name="Castelo-Branco R."/>
            <person name="Eusebio N."/>
            <person name="Adriana R."/>
            <person name="Vieira A."/>
            <person name="Brugerolle De Fraissinette N."/>
            <person name="Rezende De Castro R."/>
            <person name="Schneider M.P."/>
            <person name="Vasconcelos V."/>
            <person name="Leao P.N."/>
        </authorList>
    </citation>
    <scope>NUCLEOTIDE SEQUENCE [LARGE SCALE GENOMIC DNA]</scope>
    <source>
        <strain evidence="18 19">LEGE 03274</strain>
    </source>
</reference>
<sequence>MAIAPNNPITDSLTNPITLPHTDCLIHQKVHLAPYTSYRVGGKAQWYAEPKAWHDIQEVFHWIDKQQIPFTCLGKGSNLLICDGGIDGLVLNTRYLNQYTMDESNHTITVGAGYSLPKLAWQVAKKGWEGLEWAVGIPGTMGGAVVMNAGAHKGCIADVLLRAIVAYPDGTIKELSGKELEYSYRTSKLQKESALVLSATLQLSPTSTREAVMAITGNNFKQRKQTQPYDKPSCGSVFRNPQPQAAGWLIEQIGLKGYQIGGAQVAHRHANFILNAGNATAKDIYSLIHHVQEQVHNSWSILLHPEVRMLGEF</sequence>
<dbReference type="Pfam" id="PF01565">
    <property type="entry name" value="FAD_binding_4"/>
    <property type="match status" value="1"/>
</dbReference>
<comment type="cofactor">
    <cofactor evidence="1 16">
        <name>FAD</name>
        <dbReference type="ChEBI" id="CHEBI:57692"/>
    </cofactor>
</comment>
<dbReference type="InterPro" id="IPR016166">
    <property type="entry name" value="FAD-bd_PCMH"/>
</dbReference>
<accession>A0ABR9V322</accession>
<evidence type="ECO:0000256" key="15">
    <source>
        <dbReference type="ARBA" id="ARBA00048914"/>
    </source>
</evidence>
<dbReference type="SUPFAM" id="SSF56194">
    <property type="entry name" value="Uridine diphospho-N-Acetylenolpyruvylglucosamine reductase, MurB, C-terminal domain"/>
    <property type="match status" value="1"/>
</dbReference>
<dbReference type="RefSeq" id="WP_193800457.1">
    <property type="nucleotide sequence ID" value="NZ_JADEWC010000010.1"/>
</dbReference>
<evidence type="ECO:0000313" key="19">
    <source>
        <dbReference type="Proteomes" id="UP000654604"/>
    </source>
</evidence>
<organism evidence="18 19">
    <name type="scientific">Cyanobacterium stanieri LEGE 03274</name>
    <dbReference type="NCBI Taxonomy" id="1828756"/>
    <lineage>
        <taxon>Bacteria</taxon>
        <taxon>Bacillati</taxon>
        <taxon>Cyanobacteriota</taxon>
        <taxon>Cyanophyceae</taxon>
        <taxon>Oscillatoriophycideae</taxon>
        <taxon>Chroococcales</taxon>
        <taxon>Geminocystaceae</taxon>
        <taxon>Cyanobacterium</taxon>
    </lineage>
</organism>
<dbReference type="InterPro" id="IPR036635">
    <property type="entry name" value="MurB_C_sf"/>
</dbReference>
<keyword evidence="7 16" id="KW-0285">Flavoprotein</keyword>
<feature type="active site" evidence="16">
    <location>
        <position position="185"/>
    </location>
</feature>
<comment type="subcellular location">
    <subcellularLocation>
        <location evidence="3 16">Cytoplasm</location>
    </subcellularLocation>
</comment>
<evidence type="ECO:0000256" key="4">
    <source>
        <dbReference type="ARBA" id="ARBA00004752"/>
    </source>
</evidence>
<evidence type="ECO:0000256" key="9">
    <source>
        <dbReference type="ARBA" id="ARBA00022857"/>
    </source>
</evidence>
<keyword evidence="9 16" id="KW-0521">NADP</keyword>
<evidence type="ECO:0000256" key="14">
    <source>
        <dbReference type="ARBA" id="ARBA00023316"/>
    </source>
</evidence>
<dbReference type="PROSITE" id="PS51387">
    <property type="entry name" value="FAD_PCMH"/>
    <property type="match status" value="1"/>
</dbReference>